<evidence type="ECO:0008006" key="4">
    <source>
        <dbReference type="Google" id="ProtNLM"/>
    </source>
</evidence>
<feature type="transmembrane region" description="Helical" evidence="1">
    <location>
        <begin position="194"/>
        <end position="217"/>
    </location>
</feature>
<evidence type="ECO:0000313" key="3">
    <source>
        <dbReference type="Proteomes" id="UP000831113"/>
    </source>
</evidence>
<keyword evidence="3" id="KW-1185">Reference proteome</keyword>
<accession>A0ABY4CXB9</accession>
<keyword evidence="1" id="KW-0812">Transmembrane</keyword>
<evidence type="ECO:0000313" key="2">
    <source>
        <dbReference type="EMBL" id="UOG73830.1"/>
    </source>
</evidence>
<sequence>MQSRFTKEADFRQERDFGAKMSASFEFIGAHWRPLGRCLLYFVVPVALVMGLLLGIAQNDNMRLLGRSDVPPAEQLSEIGSFGPTYWLALLVMLISYASLAATVYGYVRARMDTPPDQEVTPQQVGEQLRLLVPRLTLSGLAVVLVVIVGMVLLLVPGIYLSVALSMVWAIQVFENQGIGSSFSRNINLVRGKWWSTLGLSFVMSIVIGLIGLVLQIPQYIIMAGKVLHWEWLGSEVLTVAVTVVASVGQMILYTPLLVALMFQYFNLVERKEGVGMRHLVDSLGSGAPPMAYNNTYRPDDDGEY</sequence>
<organism evidence="2 3">
    <name type="scientific">Hymenobacter tibetensis</name>
    <dbReference type="NCBI Taxonomy" id="497967"/>
    <lineage>
        <taxon>Bacteria</taxon>
        <taxon>Pseudomonadati</taxon>
        <taxon>Bacteroidota</taxon>
        <taxon>Cytophagia</taxon>
        <taxon>Cytophagales</taxon>
        <taxon>Hymenobacteraceae</taxon>
        <taxon>Hymenobacter</taxon>
    </lineage>
</organism>
<dbReference type="RefSeq" id="WP_243796840.1">
    <property type="nucleotide sequence ID" value="NZ_CP094669.1"/>
</dbReference>
<keyword evidence="1" id="KW-1133">Transmembrane helix</keyword>
<feature type="transmembrane region" description="Helical" evidence="1">
    <location>
        <begin position="86"/>
        <end position="108"/>
    </location>
</feature>
<keyword evidence="1" id="KW-0472">Membrane</keyword>
<dbReference type="Proteomes" id="UP000831113">
    <property type="component" value="Chromosome"/>
</dbReference>
<gene>
    <name evidence="2" type="ORF">MTX78_17110</name>
</gene>
<evidence type="ECO:0000256" key="1">
    <source>
        <dbReference type="SAM" id="Phobius"/>
    </source>
</evidence>
<feature type="transmembrane region" description="Helical" evidence="1">
    <location>
        <begin position="237"/>
        <end position="263"/>
    </location>
</feature>
<protein>
    <recommendedName>
        <fullName evidence="4">Glycerophosphoryl diester phosphodiesterase membrane domain-containing protein</fullName>
    </recommendedName>
</protein>
<name>A0ABY4CXB9_9BACT</name>
<feature type="transmembrane region" description="Helical" evidence="1">
    <location>
        <begin position="38"/>
        <end position="57"/>
    </location>
</feature>
<proteinExistence type="predicted"/>
<reference evidence="2 3" key="1">
    <citation type="submission" date="2022-03" db="EMBL/GenBank/DDBJ databases">
        <title>Hymenobactersp. isolated from the air.</title>
        <authorList>
            <person name="Won M."/>
            <person name="Kwon S.-W."/>
        </authorList>
    </citation>
    <scope>NUCLEOTIDE SEQUENCE [LARGE SCALE GENOMIC DNA]</scope>
    <source>
        <strain evidence="2 3">KACC 21982</strain>
    </source>
</reference>
<dbReference type="EMBL" id="CP094669">
    <property type="protein sequence ID" value="UOG73830.1"/>
    <property type="molecule type" value="Genomic_DNA"/>
</dbReference>